<dbReference type="Gene3D" id="2.30.39.10">
    <property type="entry name" value="Alpha-1-antitrypsin, domain 1"/>
    <property type="match status" value="1"/>
</dbReference>
<comment type="similarity">
    <text evidence="1">Belongs to the serpin family.</text>
</comment>
<evidence type="ECO:0000259" key="2">
    <source>
        <dbReference type="Pfam" id="PF00079"/>
    </source>
</evidence>
<evidence type="ECO:0000313" key="4">
    <source>
        <dbReference type="Proteomes" id="UP001328107"/>
    </source>
</evidence>
<evidence type="ECO:0000313" key="3">
    <source>
        <dbReference type="EMBL" id="GMR56944.1"/>
    </source>
</evidence>
<protein>
    <recommendedName>
        <fullName evidence="2">Serpin domain-containing protein</fullName>
    </recommendedName>
</protein>
<dbReference type="PANTHER" id="PTHR11461">
    <property type="entry name" value="SERINE PROTEASE INHIBITOR, SERPIN"/>
    <property type="match status" value="1"/>
</dbReference>
<comment type="caution">
    <text evidence="3">The sequence shown here is derived from an EMBL/GenBank/DDBJ whole genome shotgun (WGS) entry which is preliminary data.</text>
</comment>
<dbReference type="GO" id="GO:0005615">
    <property type="term" value="C:extracellular space"/>
    <property type="evidence" value="ECO:0007669"/>
    <property type="project" value="InterPro"/>
</dbReference>
<dbReference type="EMBL" id="BTRK01000006">
    <property type="protein sequence ID" value="GMR56944.1"/>
    <property type="molecule type" value="Genomic_DNA"/>
</dbReference>
<evidence type="ECO:0000256" key="1">
    <source>
        <dbReference type="ARBA" id="ARBA00009500"/>
    </source>
</evidence>
<accession>A0AAN5D5T5</accession>
<dbReference type="InterPro" id="IPR042178">
    <property type="entry name" value="Serpin_sf_1"/>
</dbReference>
<dbReference type="Proteomes" id="UP001328107">
    <property type="component" value="Unassembled WGS sequence"/>
</dbReference>
<dbReference type="InterPro" id="IPR023796">
    <property type="entry name" value="Serpin_dom"/>
</dbReference>
<reference evidence="4" key="1">
    <citation type="submission" date="2022-10" db="EMBL/GenBank/DDBJ databases">
        <title>Genome assembly of Pristionchus species.</title>
        <authorList>
            <person name="Yoshida K."/>
            <person name="Sommer R.J."/>
        </authorList>
    </citation>
    <scope>NUCLEOTIDE SEQUENCE [LARGE SCALE GENOMIC DNA]</scope>
    <source>
        <strain evidence="4">RS5460</strain>
    </source>
</reference>
<keyword evidence="4" id="KW-1185">Reference proteome</keyword>
<dbReference type="SUPFAM" id="SSF56574">
    <property type="entry name" value="Serpins"/>
    <property type="match status" value="1"/>
</dbReference>
<proteinExistence type="inferred from homology"/>
<dbReference type="InterPro" id="IPR000215">
    <property type="entry name" value="Serpin_fam"/>
</dbReference>
<gene>
    <name evidence="3" type="ORF">PMAYCL1PPCAC_27139</name>
</gene>
<dbReference type="Pfam" id="PF00079">
    <property type="entry name" value="Serpin"/>
    <property type="match status" value="1"/>
</dbReference>
<dbReference type="GO" id="GO:0004867">
    <property type="term" value="F:serine-type endopeptidase inhibitor activity"/>
    <property type="evidence" value="ECO:0007669"/>
    <property type="project" value="InterPro"/>
</dbReference>
<feature type="non-terminal residue" evidence="3">
    <location>
        <position position="166"/>
    </location>
</feature>
<dbReference type="PANTHER" id="PTHR11461:SF211">
    <property type="entry name" value="GH10112P-RELATED"/>
    <property type="match status" value="1"/>
</dbReference>
<dbReference type="AlphaFoldDB" id="A0AAN5D5T5"/>
<dbReference type="InterPro" id="IPR036186">
    <property type="entry name" value="Serpin_sf"/>
</dbReference>
<feature type="non-terminal residue" evidence="3">
    <location>
        <position position="1"/>
    </location>
</feature>
<dbReference type="Gene3D" id="3.30.497.10">
    <property type="entry name" value="Antithrombin, subunit I, domain 2"/>
    <property type="match status" value="1"/>
</dbReference>
<feature type="domain" description="Serpin" evidence="2">
    <location>
        <begin position="4"/>
        <end position="130"/>
    </location>
</feature>
<organism evidence="3 4">
    <name type="scientific">Pristionchus mayeri</name>
    <dbReference type="NCBI Taxonomy" id="1317129"/>
    <lineage>
        <taxon>Eukaryota</taxon>
        <taxon>Metazoa</taxon>
        <taxon>Ecdysozoa</taxon>
        <taxon>Nematoda</taxon>
        <taxon>Chromadorea</taxon>
        <taxon>Rhabditida</taxon>
        <taxon>Rhabditina</taxon>
        <taxon>Diplogasteromorpha</taxon>
        <taxon>Diplogasteroidea</taxon>
        <taxon>Neodiplogasteridae</taxon>
        <taxon>Pristionchus</taxon>
    </lineage>
</organism>
<dbReference type="InterPro" id="IPR042185">
    <property type="entry name" value="Serpin_sf_2"/>
</dbReference>
<name>A0AAN5D5T5_9BILA</name>
<sequence length="166" mass="17728">LSSSLALSLLRNSAPPNESVVLSPASLDTALAMVLDGTGGTTQAELTNLLLNGCSPSDVAAFYSSLSLSLLSTNASGITIKGGNRVYLDETISVKPDYKKHVESAYKAEFEEIEMSKKGQAANSMNSFAKALVISTLYFYGKWKLPFNPSSTRLRTFHGVNGDIQV</sequence>